<evidence type="ECO:0000256" key="1">
    <source>
        <dbReference type="SAM" id="Phobius"/>
    </source>
</evidence>
<gene>
    <name evidence="2" type="ORF">ACFQPF_09760</name>
</gene>
<sequence length="94" mass="10385">MMKHYSWGSYVSFGLPILLFCLLFAVPSFTEESVFKVIVYTLYIGSPLSLIVSVYALAKKNEKKMMSVFGLLSSLLLTGSLVYFILLGLGMGEA</sequence>
<dbReference type="Proteomes" id="UP001596549">
    <property type="component" value="Unassembled WGS sequence"/>
</dbReference>
<feature type="transmembrane region" description="Helical" evidence="1">
    <location>
        <begin position="38"/>
        <end position="57"/>
    </location>
</feature>
<organism evidence="2 3">
    <name type="scientific">Fictibacillus iocasae</name>
    <dbReference type="NCBI Taxonomy" id="2715437"/>
    <lineage>
        <taxon>Bacteria</taxon>
        <taxon>Bacillati</taxon>
        <taxon>Bacillota</taxon>
        <taxon>Bacilli</taxon>
        <taxon>Bacillales</taxon>
        <taxon>Fictibacillaceae</taxon>
        <taxon>Fictibacillus</taxon>
    </lineage>
</organism>
<evidence type="ECO:0000313" key="2">
    <source>
        <dbReference type="EMBL" id="MFC7371965.1"/>
    </source>
</evidence>
<accession>A0ABW2NMU6</accession>
<protein>
    <submittedName>
        <fullName evidence="2">Uncharacterized protein</fullName>
    </submittedName>
</protein>
<keyword evidence="3" id="KW-1185">Reference proteome</keyword>
<evidence type="ECO:0000313" key="3">
    <source>
        <dbReference type="Proteomes" id="UP001596549"/>
    </source>
</evidence>
<comment type="caution">
    <text evidence="2">The sequence shown here is derived from an EMBL/GenBank/DDBJ whole genome shotgun (WGS) entry which is preliminary data.</text>
</comment>
<keyword evidence="1" id="KW-0472">Membrane</keyword>
<name>A0ABW2NMU6_9BACL</name>
<keyword evidence="1" id="KW-0812">Transmembrane</keyword>
<feature type="transmembrane region" description="Helical" evidence="1">
    <location>
        <begin position="69"/>
        <end position="91"/>
    </location>
</feature>
<feature type="transmembrane region" description="Helical" evidence="1">
    <location>
        <begin position="7"/>
        <end position="26"/>
    </location>
</feature>
<dbReference type="EMBL" id="JBHTCP010000015">
    <property type="protein sequence ID" value="MFC7371965.1"/>
    <property type="molecule type" value="Genomic_DNA"/>
</dbReference>
<dbReference type="RefSeq" id="WP_379749073.1">
    <property type="nucleotide sequence ID" value="NZ_JBHTCP010000015.1"/>
</dbReference>
<keyword evidence="1" id="KW-1133">Transmembrane helix</keyword>
<reference evidence="3" key="1">
    <citation type="journal article" date="2019" name="Int. J. Syst. Evol. Microbiol.">
        <title>The Global Catalogue of Microorganisms (GCM) 10K type strain sequencing project: providing services to taxonomists for standard genome sequencing and annotation.</title>
        <authorList>
            <consortium name="The Broad Institute Genomics Platform"/>
            <consortium name="The Broad Institute Genome Sequencing Center for Infectious Disease"/>
            <person name="Wu L."/>
            <person name="Ma J."/>
        </authorList>
    </citation>
    <scope>NUCLEOTIDE SEQUENCE [LARGE SCALE GENOMIC DNA]</scope>
    <source>
        <strain evidence="3">NBRC 106396</strain>
    </source>
</reference>
<proteinExistence type="predicted"/>